<protein>
    <submittedName>
        <fullName evidence="7">(pine wood nematode) hypothetical protein</fullName>
    </submittedName>
</protein>
<dbReference type="GO" id="GO:0004984">
    <property type="term" value="F:olfactory receptor activity"/>
    <property type="evidence" value="ECO:0007669"/>
    <property type="project" value="TreeGrafter"/>
</dbReference>
<organism evidence="7 8">
    <name type="scientific">Bursaphelenchus xylophilus</name>
    <name type="common">Pinewood nematode worm</name>
    <name type="synonym">Aphelenchoides xylophilus</name>
    <dbReference type="NCBI Taxonomy" id="6326"/>
    <lineage>
        <taxon>Eukaryota</taxon>
        <taxon>Metazoa</taxon>
        <taxon>Ecdysozoa</taxon>
        <taxon>Nematoda</taxon>
        <taxon>Chromadorea</taxon>
        <taxon>Rhabditida</taxon>
        <taxon>Tylenchina</taxon>
        <taxon>Tylenchomorpha</taxon>
        <taxon>Aphelenchoidea</taxon>
        <taxon>Aphelenchoididae</taxon>
        <taxon>Bursaphelenchus</taxon>
    </lineage>
</organism>
<comment type="caution">
    <text evidence="7">The sequence shown here is derived from an EMBL/GenBank/DDBJ whole genome shotgun (WGS) entry which is preliminary data.</text>
</comment>
<feature type="transmembrane region" description="Helical" evidence="6">
    <location>
        <begin position="63"/>
        <end position="87"/>
    </location>
</feature>
<evidence type="ECO:0000256" key="3">
    <source>
        <dbReference type="ARBA" id="ARBA00022989"/>
    </source>
</evidence>
<evidence type="ECO:0000313" key="8">
    <source>
        <dbReference type="Proteomes" id="UP000659654"/>
    </source>
</evidence>
<accession>A0A811LL20</accession>
<feature type="transmembrane region" description="Helical" evidence="6">
    <location>
        <begin position="279"/>
        <end position="306"/>
    </location>
</feature>
<dbReference type="GO" id="GO:0016020">
    <property type="term" value="C:membrane"/>
    <property type="evidence" value="ECO:0007669"/>
    <property type="project" value="UniProtKB-SubCell"/>
</dbReference>
<comment type="similarity">
    <text evidence="5">Belongs to the nematode receptor-like protein sra family.</text>
</comment>
<keyword evidence="3 6" id="KW-1133">Transmembrane helix</keyword>
<dbReference type="Pfam" id="PF10292">
    <property type="entry name" value="7TM_GPCR_Srab"/>
    <property type="match status" value="1"/>
</dbReference>
<keyword evidence="8" id="KW-1185">Reference proteome</keyword>
<feature type="transmembrane region" description="Helical" evidence="6">
    <location>
        <begin position="245"/>
        <end position="267"/>
    </location>
</feature>
<keyword evidence="2 6" id="KW-0812">Transmembrane</keyword>
<dbReference type="Proteomes" id="UP000659654">
    <property type="component" value="Unassembled WGS sequence"/>
</dbReference>
<evidence type="ECO:0000256" key="2">
    <source>
        <dbReference type="ARBA" id="ARBA00022692"/>
    </source>
</evidence>
<comment type="subcellular location">
    <subcellularLocation>
        <location evidence="1">Membrane</location>
        <topology evidence="1">Multi-pass membrane protein</topology>
    </subcellularLocation>
</comment>
<dbReference type="InterPro" id="IPR019408">
    <property type="entry name" value="7TM_GPCR_serpentine_rcpt_Srab"/>
</dbReference>
<dbReference type="AlphaFoldDB" id="A0A811LL20"/>
<evidence type="ECO:0000256" key="4">
    <source>
        <dbReference type="ARBA" id="ARBA00023136"/>
    </source>
</evidence>
<dbReference type="InterPro" id="IPR051080">
    <property type="entry name" value="Nematode_rcpt-like_serp_alpha"/>
</dbReference>
<dbReference type="EMBL" id="CAJFCV020000004">
    <property type="protein sequence ID" value="CAG9118648.1"/>
    <property type="molecule type" value="Genomic_DNA"/>
</dbReference>
<dbReference type="OrthoDB" id="5850678at2759"/>
<evidence type="ECO:0000256" key="5">
    <source>
        <dbReference type="ARBA" id="ARBA00037994"/>
    </source>
</evidence>
<name>A0A811LL20_BURXY</name>
<sequence>MPEMNATVLCEESEEYRMYLPLRASEAVCLLLAVPAFVLLVYTAASRKERVVTSSLHFNFKLLLYNIWLIVAYQVLFVIFSCCYMLVHSTFWSYRCSNLFTVWQCFLIRGPVLWAIPAMTLAHAAALLERTLATRYSGDYEKRGKSVGITTMIAMWVVGAVIDYNIFAVDNMFGKLAYCDATVSENQERVKKMLTCLLPIELLITAGDIGLWWINRRDQKQTICYTDYTLSKSFQQSENYLTSRLVLPISLVHSSFYMFYLAVTSSFRSSFGYDSDPKAFMVGLSLVNGILTIGLAVCIITYLWCLRKMENDRRLRELEHGSKKNTEIYFKMLNCQIK</sequence>
<keyword evidence="4 6" id="KW-0472">Membrane</keyword>
<feature type="transmembrane region" description="Helical" evidence="6">
    <location>
        <begin position="149"/>
        <end position="167"/>
    </location>
</feature>
<evidence type="ECO:0000256" key="6">
    <source>
        <dbReference type="SAM" id="Phobius"/>
    </source>
</evidence>
<proteinExistence type="inferred from homology"/>
<feature type="transmembrane region" description="Helical" evidence="6">
    <location>
        <begin position="107"/>
        <end position="128"/>
    </location>
</feature>
<feature type="transmembrane region" description="Helical" evidence="6">
    <location>
        <begin position="20"/>
        <end position="42"/>
    </location>
</feature>
<evidence type="ECO:0000313" key="7">
    <source>
        <dbReference type="EMBL" id="CAD5228165.1"/>
    </source>
</evidence>
<gene>
    <name evidence="7" type="ORF">BXYJ_LOCUS10308</name>
</gene>
<dbReference type="Proteomes" id="UP000582659">
    <property type="component" value="Unassembled WGS sequence"/>
</dbReference>
<reference evidence="7" key="1">
    <citation type="submission" date="2020-09" db="EMBL/GenBank/DDBJ databases">
        <authorList>
            <person name="Kikuchi T."/>
        </authorList>
    </citation>
    <scope>NUCLEOTIDE SEQUENCE</scope>
    <source>
        <strain evidence="7">Ka4C1</strain>
    </source>
</reference>
<dbReference type="PANTHER" id="PTHR31357:SF5">
    <property type="entry name" value="SERPENTINE RECEPTOR CLASS ALPHA-1-RELATED"/>
    <property type="match status" value="1"/>
</dbReference>
<dbReference type="PANTHER" id="PTHR31357">
    <property type="entry name" value="SERPENTINE RECEPTOR CLASS ALPHA-10"/>
    <property type="match status" value="1"/>
</dbReference>
<evidence type="ECO:0000256" key="1">
    <source>
        <dbReference type="ARBA" id="ARBA00004141"/>
    </source>
</evidence>
<dbReference type="EMBL" id="CAJFDI010000004">
    <property type="protein sequence ID" value="CAD5228165.1"/>
    <property type="molecule type" value="Genomic_DNA"/>
</dbReference>